<evidence type="ECO:0000313" key="14">
    <source>
        <dbReference type="Proteomes" id="UP000230796"/>
    </source>
</evidence>
<dbReference type="Proteomes" id="UP000230796">
    <property type="component" value="Unassembled WGS sequence"/>
</dbReference>
<comment type="subcellular location">
    <subcellularLocation>
        <location evidence="2">Cytoplasm</location>
    </subcellularLocation>
</comment>
<evidence type="ECO:0000259" key="10">
    <source>
        <dbReference type="Pfam" id="PF01406"/>
    </source>
</evidence>
<dbReference type="Pfam" id="PF09190">
    <property type="entry name" value="DALR_2"/>
    <property type="match status" value="1"/>
</dbReference>
<comment type="subunit">
    <text evidence="3">Monomer.</text>
</comment>
<dbReference type="InterPro" id="IPR024909">
    <property type="entry name" value="Cys-tRNA/MSH_ligase"/>
</dbReference>
<dbReference type="GO" id="GO:0046872">
    <property type="term" value="F:metal ion binding"/>
    <property type="evidence" value="ECO:0007669"/>
    <property type="project" value="UniProtKB-KW"/>
</dbReference>
<evidence type="ECO:0000256" key="8">
    <source>
        <dbReference type="ARBA" id="ARBA00022833"/>
    </source>
</evidence>
<evidence type="ECO:0000256" key="4">
    <source>
        <dbReference type="ARBA" id="ARBA00014738"/>
    </source>
</evidence>
<dbReference type="GO" id="GO:0006423">
    <property type="term" value="P:cysteinyl-tRNA aminoacylation"/>
    <property type="evidence" value="ECO:0007669"/>
    <property type="project" value="InterPro"/>
</dbReference>
<proteinExistence type="predicted"/>
<keyword evidence="7" id="KW-0547">Nucleotide-binding</keyword>
<feature type="domain" description="Cysteinyl-tRNA ligase anticodon binding" evidence="12">
    <location>
        <begin position="287"/>
        <end position="330"/>
    </location>
</feature>
<evidence type="ECO:0000256" key="9">
    <source>
        <dbReference type="ARBA" id="ARBA00022840"/>
    </source>
</evidence>
<comment type="caution">
    <text evidence="13">The sequence shown here is derived from an EMBL/GenBank/DDBJ whole genome shotgun (WGS) entry which is preliminary data.</text>
</comment>
<gene>
    <name evidence="13" type="ORF">COT87_02445</name>
</gene>
<dbReference type="InterPro" id="IPR009080">
    <property type="entry name" value="tRNAsynth_Ia_anticodon-bd"/>
</dbReference>
<dbReference type="Pfam" id="PF01406">
    <property type="entry name" value="tRNA-synt_1e"/>
    <property type="match status" value="1"/>
</dbReference>
<dbReference type="AlphaFoldDB" id="A0A2H0VIK3"/>
<evidence type="ECO:0000313" key="13">
    <source>
        <dbReference type="EMBL" id="PIR98906.1"/>
    </source>
</evidence>
<dbReference type="GO" id="GO:0004817">
    <property type="term" value="F:cysteine-tRNA ligase activity"/>
    <property type="evidence" value="ECO:0007669"/>
    <property type="project" value="InterPro"/>
</dbReference>
<evidence type="ECO:0000256" key="5">
    <source>
        <dbReference type="ARBA" id="ARBA00022598"/>
    </source>
</evidence>
<reference evidence="14" key="1">
    <citation type="submission" date="2017-09" db="EMBL/GenBank/DDBJ databases">
        <title>Depth-based differentiation of microbial function through sediment-hosted aquifers and enrichment of novel symbionts in the deep terrestrial subsurface.</title>
        <authorList>
            <person name="Probst A.J."/>
            <person name="Ladd B."/>
            <person name="Jarett J.K."/>
            <person name="Geller-Mcgrath D.E."/>
            <person name="Sieber C.M.K."/>
            <person name="Emerson J.B."/>
            <person name="Anantharaman K."/>
            <person name="Thomas B.C."/>
            <person name="Malmstrom R."/>
            <person name="Stieglmeier M."/>
            <person name="Klingl A."/>
            <person name="Woyke T."/>
            <person name="Ryan C.M."/>
            <person name="Banfield J.F."/>
        </authorList>
    </citation>
    <scope>NUCLEOTIDE SEQUENCE [LARGE SCALE GENOMIC DNA]</scope>
</reference>
<dbReference type="EMBL" id="PFAF01000046">
    <property type="protein sequence ID" value="PIR98906.1"/>
    <property type="molecule type" value="Genomic_DNA"/>
</dbReference>
<protein>
    <recommendedName>
        <fullName evidence="4">Cysteine--tRNA ligase</fullName>
    </recommendedName>
</protein>
<dbReference type="SUPFAM" id="SSF52374">
    <property type="entry name" value="Nucleotidylyl transferase"/>
    <property type="match status" value="1"/>
</dbReference>
<sequence>MIEKLEVKGFTYKITDGIYFDTVKFEAMGFKYGELSNLDEMKKGGRLEPNPEKKNPRDFALWKFSPTDGTKRQMEWQSPWGVGFPGWHIECSAMSTKYLGDQFDIHVGGEDLRSTHHPNEIAQTEGATGKHPFVTTWVHGAFLLVDSGRMGKSLGNAYTVADIVSKNIDPLALRYFYLTGHYRRQINFTWESLKSAATALTKLRQIEAGERTQLSSEKLEKVEIYQTKFREALEDDLNMPEALATVWEVVKSNIPNFDKVDLLKQFDNVLGLNLGIRKQKLGTILVPEQVEKLIEQRETVRKMRNYAEADKIRMDIEKLGYRVEDKGGRTRAIKND</sequence>
<dbReference type="InterPro" id="IPR032678">
    <property type="entry name" value="tRNA-synt_1_cat_dom"/>
</dbReference>
<evidence type="ECO:0000256" key="2">
    <source>
        <dbReference type="ARBA" id="ARBA00004496"/>
    </source>
</evidence>
<dbReference type="InterPro" id="IPR014729">
    <property type="entry name" value="Rossmann-like_a/b/a_fold"/>
</dbReference>
<evidence type="ECO:0000256" key="7">
    <source>
        <dbReference type="ARBA" id="ARBA00022741"/>
    </source>
</evidence>
<dbReference type="PRINTS" id="PR00983">
    <property type="entry name" value="TRNASYNTHCYS"/>
</dbReference>
<dbReference type="Pfam" id="PF23493">
    <property type="entry name" value="CysS_C"/>
    <property type="match status" value="1"/>
</dbReference>
<dbReference type="InterPro" id="IPR015273">
    <property type="entry name" value="Cys-tRNA-synt_Ia_DALR"/>
</dbReference>
<dbReference type="Gene3D" id="1.20.120.1910">
    <property type="entry name" value="Cysteine-tRNA ligase, C-terminal anti-codon recognition domain"/>
    <property type="match status" value="1"/>
</dbReference>
<comment type="cofactor">
    <cofactor evidence="1">
        <name>Zn(2+)</name>
        <dbReference type="ChEBI" id="CHEBI:29105"/>
    </cofactor>
</comment>
<keyword evidence="6" id="KW-0479">Metal-binding</keyword>
<dbReference type="GO" id="GO:0005829">
    <property type="term" value="C:cytosol"/>
    <property type="evidence" value="ECO:0007669"/>
    <property type="project" value="TreeGrafter"/>
</dbReference>
<dbReference type="GO" id="GO:0005524">
    <property type="term" value="F:ATP binding"/>
    <property type="evidence" value="ECO:0007669"/>
    <property type="project" value="UniProtKB-KW"/>
</dbReference>
<dbReference type="PANTHER" id="PTHR10890:SF3">
    <property type="entry name" value="CYSTEINE--TRNA LIGASE, CYTOPLASMIC"/>
    <property type="match status" value="1"/>
</dbReference>
<evidence type="ECO:0000256" key="3">
    <source>
        <dbReference type="ARBA" id="ARBA00011245"/>
    </source>
</evidence>
<evidence type="ECO:0000259" key="12">
    <source>
        <dbReference type="Pfam" id="PF23493"/>
    </source>
</evidence>
<evidence type="ECO:0000259" key="11">
    <source>
        <dbReference type="Pfam" id="PF09190"/>
    </source>
</evidence>
<feature type="domain" description="tRNA synthetases class I catalytic" evidence="10">
    <location>
        <begin position="1"/>
        <end position="196"/>
    </location>
</feature>
<dbReference type="PANTHER" id="PTHR10890">
    <property type="entry name" value="CYSTEINYL-TRNA SYNTHETASE"/>
    <property type="match status" value="1"/>
</dbReference>
<keyword evidence="9" id="KW-0067">ATP-binding</keyword>
<keyword evidence="8" id="KW-0862">Zinc</keyword>
<evidence type="ECO:0000256" key="1">
    <source>
        <dbReference type="ARBA" id="ARBA00001947"/>
    </source>
</evidence>
<accession>A0A2H0VIK3</accession>
<feature type="domain" description="Cysteinyl-tRNA synthetase class Ia DALR" evidence="11">
    <location>
        <begin position="228"/>
        <end position="251"/>
    </location>
</feature>
<evidence type="ECO:0000256" key="6">
    <source>
        <dbReference type="ARBA" id="ARBA00022723"/>
    </source>
</evidence>
<dbReference type="Gene3D" id="3.40.50.620">
    <property type="entry name" value="HUPs"/>
    <property type="match status" value="1"/>
</dbReference>
<name>A0A2H0VIK3_9BACT</name>
<keyword evidence="5" id="KW-0436">Ligase</keyword>
<dbReference type="InterPro" id="IPR056411">
    <property type="entry name" value="CysS_C"/>
</dbReference>
<organism evidence="13 14">
    <name type="scientific">Candidatus Collierbacteria bacterium CG10_big_fil_rev_8_21_14_0_10_44_9</name>
    <dbReference type="NCBI Taxonomy" id="1974535"/>
    <lineage>
        <taxon>Bacteria</taxon>
        <taxon>Candidatus Collieribacteriota</taxon>
    </lineage>
</organism>
<dbReference type="SUPFAM" id="SSF47323">
    <property type="entry name" value="Anticodon-binding domain of a subclass of class I aminoacyl-tRNA synthetases"/>
    <property type="match status" value="1"/>
</dbReference>